<keyword evidence="2" id="KW-1003">Cell membrane</keyword>
<comment type="subcellular location">
    <subcellularLocation>
        <location evidence="1">Cell membrane</location>
        <topology evidence="1">Multi-pass membrane protein</topology>
    </subcellularLocation>
</comment>
<evidence type="ECO:0000256" key="3">
    <source>
        <dbReference type="ARBA" id="ARBA00022679"/>
    </source>
</evidence>
<dbReference type="AlphaFoldDB" id="A0A9W6T6X0"/>
<evidence type="ECO:0000259" key="6">
    <source>
        <dbReference type="Pfam" id="PF22997"/>
    </source>
</evidence>
<evidence type="ECO:0000256" key="2">
    <source>
        <dbReference type="ARBA" id="ARBA00022475"/>
    </source>
</evidence>
<dbReference type="GO" id="GO:0005886">
    <property type="term" value="C:plasma membrane"/>
    <property type="evidence" value="ECO:0007669"/>
    <property type="project" value="UniProtKB-SubCell"/>
</dbReference>
<dbReference type="InterPro" id="IPR054295">
    <property type="entry name" value="CHS4-like_dom"/>
</dbReference>
<evidence type="ECO:0000256" key="1">
    <source>
        <dbReference type="ARBA" id="ARBA00004651"/>
    </source>
</evidence>
<sequence length="235" mass="27212">MIYPDQLILPLPILMPPRDNCTIPTNDDDELAWYMPCQMRPLNWTITPNFTTEYYDGYACHTSAKARKAFYSLKVQGDVYYTWDQINNHTRNLIVYNGYVLDMDLIKWFQTDDLTYPALFDKLMNDESLRGYDISLLLTEPHERQIANCLVETVKIGVVDTSTIGCIAATIVLYVSLVFVLSIVIVKFVVACYFKWIVCPRQGASWTPLQQLNERSNQIDNWVDTPERWPLDMGS</sequence>
<keyword evidence="5" id="KW-0812">Transmembrane</keyword>
<reference evidence="7" key="1">
    <citation type="submission" date="2023-04" db="EMBL/GenBank/DDBJ databases">
        <title>Ambrosiozyma monospora NBRC 1965.</title>
        <authorList>
            <person name="Ichikawa N."/>
            <person name="Sato H."/>
            <person name="Tonouchi N."/>
        </authorList>
    </citation>
    <scope>NUCLEOTIDE SEQUENCE</scope>
    <source>
        <strain evidence="7">NBRC 1965</strain>
    </source>
</reference>
<keyword evidence="5" id="KW-0472">Membrane</keyword>
<comment type="caution">
    <text evidence="7">The sequence shown here is derived from an EMBL/GenBank/DDBJ whole genome shotgun (WGS) entry which is preliminary data.</text>
</comment>
<evidence type="ECO:0000313" key="7">
    <source>
        <dbReference type="EMBL" id="GME77446.1"/>
    </source>
</evidence>
<proteinExistence type="predicted"/>
<dbReference type="EMBL" id="BSXU01012550">
    <property type="protein sequence ID" value="GME77446.1"/>
    <property type="molecule type" value="Genomic_DNA"/>
</dbReference>
<dbReference type="Pfam" id="PF22997">
    <property type="entry name" value="CHS4"/>
    <property type="match status" value="1"/>
</dbReference>
<gene>
    <name evidence="7" type="ORF">Amon01_000966200</name>
</gene>
<name>A0A9W6T6X0_AMBMO</name>
<keyword evidence="5" id="KW-1133">Transmembrane helix</keyword>
<feature type="domain" description="Chitin synthase 4-like" evidence="6">
    <location>
        <begin position="79"/>
        <end position="158"/>
    </location>
</feature>
<keyword evidence="4" id="KW-0325">Glycoprotein</keyword>
<accession>A0A9W6T6X0</accession>
<dbReference type="OrthoDB" id="370884at2759"/>
<organism evidence="7 8">
    <name type="scientific">Ambrosiozyma monospora</name>
    <name type="common">Yeast</name>
    <name type="synonym">Endomycopsis monosporus</name>
    <dbReference type="NCBI Taxonomy" id="43982"/>
    <lineage>
        <taxon>Eukaryota</taxon>
        <taxon>Fungi</taxon>
        <taxon>Dikarya</taxon>
        <taxon>Ascomycota</taxon>
        <taxon>Saccharomycotina</taxon>
        <taxon>Pichiomycetes</taxon>
        <taxon>Pichiales</taxon>
        <taxon>Pichiaceae</taxon>
        <taxon>Ambrosiozyma</taxon>
    </lineage>
</organism>
<keyword evidence="8" id="KW-1185">Reference proteome</keyword>
<protein>
    <submittedName>
        <fullName evidence="7">Unnamed protein product</fullName>
    </submittedName>
</protein>
<evidence type="ECO:0000256" key="5">
    <source>
        <dbReference type="SAM" id="Phobius"/>
    </source>
</evidence>
<dbReference type="Proteomes" id="UP001165063">
    <property type="component" value="Unassembled WGS sequence"/>
</dbReference>
<keyword evidence="3" id="KW-0808">Transferase</keyword>
<feature type="transmembrane region" description="Helical" evidence="5">
    <location>
        <begin position="171"/>
        <end position="194"/>
    </location>
</feature>
<evidence type="ECO:0000313" key="8">
    <source>
        <dbReference type="Proteomes" id="UP001165063"/>
    </source>
</evidence>
<evidence type="ECO:0000256" key="4">
    <source>
        <dbReference type="ARBA" id="ARBA00023180"/>
    </source>
</evidence>
<dbReference type="GO" id="GO:0016740">
    <property type="term" value="F:transferase activity"/>
    <property type="evidence" value="ECO:0007669"/>
    <property type="project" value="UniProtKB-KW"/>
</dbReference>